<dbReference type="PANTHER" id="PTHR21013:SF10">
    <property type="entry name" value="ATP SYNTHASE MITOCHONDRIAL F1 COMPLEX ASSEMBLY FACTOR 2"/>
    <property type="match status" value="1"/>
</dbReference>
<dbReference type="InterPro" id="IPR023335">
    <property type="entry name" value="ATP12_ortho_dom_sf"/>
</dbReference>
<protein>
    <recommendedName>
        <fullName evidence="8">ATP synthase mitochondrial F1 complex assembly factor 2</fullName>
    </recommendedName>
</protein>
<proteinExistence type="inferred from homology"/>
<evidence type="ECO:0000256" key="1">
    <source>
        <dbReference type="ARBA" id="ARBA00004173"/>
    </source>
</evidence>
<evidence type="ECO:0000256" key="2">
    <source>
        <dbReference type="ARBA" id="ARBA00008231"/>
    </source>
</evidence>
<dbReference type="InterPro" id="IPR042272">
    <property type="entry name" value="ATP12_ATP_synth-F1-assembly_N"/>
</dbReference>
<name>A0A2C9LW03_BIOGL</name>
<keyword evidence="3" id="KW-0809">Transit peptide</keyword>
<gene>
    <name evidence="6" type="primary">106078240</name>
</gene>
<sequence>MVFCSIGAHTNFNIKIVILPTIWSLFFFSELKKFYKNATVVSADGWFEINLDRKKLRTPHGNIFKVPSEPLALAIATEWNSQEKLVNRHTMHLTVLSNTALENPTHKTREQLTSNIIHFLETDTVCYRLNEPPELEKLQKTKWDPIIEWAVNRHGLEITPTYSMAPPIVSPESKEIVRRHLLSYSDWALFGYHYAVDCIKSLLIIMALVDKQIDVDTAVELARLEQEFQTKKWGSVEWYHDIELYELRCRLSAAMLFVHWCCESTTIKQKATLPSF</sequence>
<comment type="subcellular location">
    <subcellularLocation>
        <location evidence="1">Mitochondrion</location>
    </subcellularLocation>
</comment>
<dbReference type="Pfam" id="PF07542">
    <property type="entry name" value="ATP12"/>
    <property type="match status" value="1"/>
</dbReference>
<dbReference type="SUPFAM" id="SSF160909">
    <property type="entry name" value="ATP12-like"/>
    <property type="match status" value="1"/>
</dbReference>
<organism evidence="6 7">
    <name type="scientific">Biomphalaria glabrata</name>
    <name type="common">Bloodfluke planorb</name>
    <name type="synonym">Freshwater snail</name>
    <dbReference type="NCBI Taxonomy" id="6526"/>
    <lineage>
        <taxon>Eukaryota</taxon>
        <taxon>Metazoa</taxon>
        <taxon>Spiralia</taxon>
        <taxon>Lophotrochozoa</taxon>
        <taxon>Mollusca</taxon>
        <taxon>Gastropoda</taxon>
        <taxon>Heterobranchia</taxon>
        <taxon>Euthyneura</taxon>
        <taxon>Panpulmonata</taxon>
        <taxon>Hygrophila</taxon>
        <taxon>Lymnaeoidea</taxon>
        <taxon>Planorbidae</taxon>
        <taxon>Biomphalaria</taxon>
    </lineage>
</organism>
<dbReference type="Proteomes" id="UP000076420">
    <property type="component" value="Unassembled WGS sequence"/>
</dbReference>
<dbReference type="VEuPathDB" id="VectorBase:BGLB035612"/>
<dbReference type="Gene3D" id="1.10.3580.10">
    <property type="entry name" value="ATP12 ATPase"/>
    <property type="match status" value="1"/>
</dbReference>
<dbReference type="PANTHER" id="PTHR21013">
    <property type="entry name" value="ATP SYNTHASE MITOCHONDRIAL F1 COMPLEX ASSEMBLY FACTOR 2/ATP12 PROTEIN, MITOCHONDRIAL PRECURSOR"/>
    <property type="match status" value="1"/>
</dbReference>
<evidence type="ECO:0000256" key="3">
    <source>
        <dbReference type="ARBA" id="ARBA00022946"/>
    </source>
</evidence>
<dbReference type="OrthoDB" id="5673at2759"/>
<keyword evidence="5" id="KW-0143">Chaperone</keyword>
<dbReference type="KEGG" id="bgt:106078240"/>
<dbReference type="Gene3D" id="3.30.2180.10">
    <property type="entry name" value="ATP12-like"/>
    <property type="match status" value="1"/>
</dbReference>
<evidence type="ECO:0000256" key="4">
    <source>
        <dbReference type="ARBA" id="ARBA00023128"/>
    </source>
</evidence>
<dbReference type="VEuPathDB" id="VectorBase:BGLAX_048261"/>
<evidence type="ECO:0000256" key="5">
    <source>
        <dbReference type="ARBA" id="ARBA00023186"/>
    </source>
</evidence>
<keyword evidence="4" id="KW-0496">Mitochondrion</keyword>
<dbReference type="InterPro" id="IPR011419">
    <property type="entry name" value="ATP12_ATP_synth-F1-assembly"/>
</dbReference>
<accession>A0A2C9LW03</accession>
<evidence type="ECO:0008006" key="8">
    <source>
        <dbReference type="Google" id="ProtNLM"/>
    </source>
</evidence>
<dbReference type="GO" id="GO:0005739">
    <property type="term" value="C:mitochondrion"/>
    <property type="evidence" value="ECO:0007669"/>
    <property type="project" value="UniProtKB-SubCell"/>
</dbReference>
<evidence type="ECO:0000313" key="7">
    <source>
        <dbReference type="Proteomes" id="UP000076420"/>
    </source>
</evidence>
<comment type="similarity">
    <text evidence="2">Belongs to the ATP12 family.</text>
</comment>
<dbReference type="GO" id="GO:0033615">
    <property type="term" value="P:mitochondrial proton-transporting ATP synthase complex assembly"/>
    <property type="evidence" value="ECO:0007669"/>
    <property type="project" value="TreeGrafter"/>
</dbReference>
<dbReference type="AlphaFoldDB" id="A0A2C9LW03"/>
<dbReference type="EnsemblMetazoa" id="BGLB035612-RA">
    <property type="protein sequence ID" value="BGLB035612-PA"/>
    <property type="gene ID" value="BGLB035612"/>
</dbReference>
<evidence type="ECO:0000313" key="6">
    <source>
        <dbReference type="EnsemblMetazoa" id="BGLB035612-PA"/>
    </source>
</evidence>
<dbReference type="STRING" id="6526.A0A2C9LW03"/>
<reference evidence="6" key="1">
    <citation type="submission" date="2020-05" db="UniProtKB">
        <authorList>
            <consortium name="EnsemblMetazoa"/>
        </authorList>
    </citation>
    <scope>IDENTIFICATION</scope>
    <source>
        <strain evidence="6">BB02</strain>
    </source>
</reference>